<reference evidence="1 2" key="1">
    <citation type="submission" date="2018-01" db="EMBL/GenBank/DDBJ databases">
        <title>Draft genome sequence of Streptomyces sp. 13K301.</title>
        <authorList>
            <person name="Sahin N."/>
            <person name="Saygin H."/>
            <person name="Ay H."/>
        </authorList>
    </citation>
    <scope>NUCLEOTIDE SEQUENCE [LARGE SCALE GENOMIC DNA]</scope>
    <source>
        <strain evidence="1 2">13K301</strain>
    </source>
</reference>
<proteinExistence type="predicted"/>
<gene>
    <name evidence="1" type="ORF">C1J00_26590</name>
</gene>
<dbReference type="EMBL" id="POUC01000231">
    <property type="protein sequence ID" value="PNG19264.1"/>
    <property type="molecule type" value="Genomic_DNA"/>
</dbReference>
<name>A0A2N8TJR6_9ACTN</name>
<comment type="caution">
    <text evidence="1">The sequence shown here is derived from an EMBL/GenBank/DDBJ whole genome shotgun (WGS) entry which is preliminary data.</text>
</comment>
<sequence>MRQVFRVDLPSLLQQLADDLRDVQGVVPRSPLPSEVLDHSQVVYSQRLDIPREPRQPLRSPVAVVQGL</sequence>
<evidence type="ECO:0000313" key="2">
    <source>
        <dbReference type="Proteomes" id="UP000235943"/>
    </source>
</evidence>
<dbReference type="AlphaFoldDB" id="A0A2N8TJR6"/>
<keyword evidence="2" id="KW-1185">Reference proteome</keyword>
<evidence type="ECO:0000313" key="1">
    <source>
        <dbReference type="EMBL" id="PNG19264.1"/>
    </source>
</evidence>
<protein>
    <submittedName>
        <fullName evidence="1">Uncharacterized protein</fullName>
    </submittedName>
</protein>
<accession>A0A2N8TJR6</accession>
<dbReference type="Proteomes" id="UP000235943">
    <property type="component" value="Unassembled WGS sequence"/>
</dbReference>
<organism evidence="1 2">
    <name type="scientific">Streptomyces cahuitamycinicus</name>
    <dbReference type="NCBI Taxonomy" id="2070367"/>
    <lineage>
        <taxon>Bacteria</taxon>
        <taxon>Bacillati</taxon>
        <taxon>Actinomycetota</taxon>
        <taxon>Actinomycetes</taxon>
        <taxon>Kitasatosporales</taxon>
        <taxon>Streptomycetaceae</taxon>
        <taxon>Streptomyces</taxon>
    </lineage>
</organism>